<proteinExistence type="predicted"/>
<feature type="region of interest" description="Disordered" evidence="1">
    <location>
        <begin position="73"/>
        <end position="122"/>
    </location>
</feature>
<dbReference type="Proteomes" id="UP000014480">
    <property type="component" value="Unassembled WGS sequence"/>
</dbReference>
<comment type="caution">
    <text evidence="2">The sequence shown here is derived from an EMBL/GenBank/DDBJ whole genome shotgun (WGS) entry which is preliminary data.</text>
</comment>
<evidence type="ECO:0000256" key="1">
    <source>
        <dbReference type="SAM" id="MobiDB-lite"/>
    </source>
</evidence>
<accession>A0A484G837</accession>
<evidence type="ECO:0000313" key="2">
    <source>
        <dbReference type="EMBL" id="TDZ26619.1"/>
    </source>
</evidence>
<gene>
    <name evidence="2" type="ORF">Cob_v001213</name>
</gene>
<reference evidence="3" key="1">
    <citation type="journal article" date="2013" name="New Phytol.">
        <title>Comparative genomic and transcriptomic analyses reveal the hemibiotrophic stage shift of Colletotrichum fungi.</title>
        <authorList>
            <person name="Gan P."/>
            <person name="Ikeda K."/>
            <person name="Irieda H."/>
            <person name="Narusaka M."/>
            <person name="O'Connell R.J."/>
            <person name="Narusaka Y."/>
            <person name="Takano Y."/>
            <person name="Kubo Y."/>
            <person name="Shirasu K."/>
        </authorList>
    </citation>
    <scope>NUCLEOTIDE SEQUENCE [LARGE SCALE GENOMIC DNA]</scope>
    <source>
        <strain evidence="3">104-T / ATCC 96160 / CBS 514.97 / LARS 414 / MAFF 240422</strain>
    </source>
</reference>
<protein>
    <submittedName>
        <fullName evidence="2">Uncharacterized protein</fullName>
    </submittedName>
</protein>
<evidence type="ECO:0000313" key="3">
    <source>
        <dbReference type="Proteomes" id="UP000014480"/>
    </source>
</evidence>
<dbReference type="AlphaFoldDB" id="A0A484G837"/>
<keyword evidence="3" id="KW-1185">Reference proteome</keyword>
<reference evidence="3" key="2">
    <citation type="journal article" date="2019" name="Mol. Plant Microbe Interact.">
        <title>Genome sequence resources for four phytopathogenic fungi from the Colletotrichum orbiculare species complex.</title>
        <authorList>
            <person name="Gan P."/>
            <person name="Tsushima A."/>
            <person name="Narusaka M."/>
            <person name="Narusaka Y."/>
            <person name="Takano Y."/>
            <person name="Kubo Y."/>
            <person name="Shirasu K."/>
        </authorList>
    </citation>
    <scope>GENOME REANNOTATION</scope>
    <source>
        <strain evidence="3">104-T / ATCC 96160 / CBS 514.97 / LARS 414 / MAFF 240422</strain>
    </source>
</reference>
<feature type="compositionally biased region" description="Low complexity" evidence="1">
    <location>
        <begin position="73"/>
        <end position="86"/>
    </location>
</feature>
<sequence length="122" mass="13325">MDSTVIVACAPPDTTTAALFAIHHHDPTITDIHSPSPRSDGYLDAVKELFPIRKARKSRRLILLSPQRLDHTPLVPVPAAASPAAPDLHLKDIRPGPNTSKRHDPSLQVDPANREPTQLSRT</sequence>
<dbReference type="EMBL" id="AMCV02000001">
    <property type="protein sequence ID" value="TDZ26619.1"/>
    <property type="molecule type" value="Genomic_DNA"/>
</dbReference>
<name>A0A484G837_COLOR</name>
<organism evidence="2 3">
    <name type="scientific">Colletotrichum orbiculare (strain 104-T / ATCC 96160 / CBS 514.97 / LARS 414 / MAFF 240422)</name>
    <name type="common">Cucumber anthracnose fungus</name>
    <name type="synonym">Colletotrichum lagenarium</name>
    <dbReference type="NCBI Taxonomy" id="1213857"/>
    <lineage>
        <taxon>Eukaryota</taxon>
        <taxon>Fungi</taxon>
        <taxon>Dikarya</taxon>
        <taxon>Ascomycota</taxon>
        <taxon>Pezizomycotina</taxon>
        <taxon>Sordariomycetes</taxon>
        <taxon>Hypocreomycetidae</taxon>
        <taxon>Glomerellales</taxon>
        <taxon>Glomerellaceae</taxon>
        <taxon>Colletotrichum</taxon>
        <taxon>Colletotrichum orbiculare species complex</taxon>
    </lineage>
</organism>